<evidence type="ECO:0000313" key="2">
    <source>
        <dbReference type="Proteomes" id="UP000005391"/>
    </source>
</evidence>
<comment type="caution">
    <text evidence="1">The sequence shown here is derived from an EMBL/GenBank/DDBJ whole genome shotgun (WGS) entry which is preliminary data.</text>
</comment>
<dbReference type="Proteomes" id="UP000005391">
    <property type="component" value="Unassembled WGS sequence"/>
</dbReference>
<dbReference type="EMBL" id="AEOH01000012">
    <property type="protein sequence ID" value="EFS98208.1"/>
    <property type="molecule type" value="Genomic_DNA"/>
</dbReference>
<dbReference type="AlphaFoldDB" id="E4MQ79"/>
<sequence>MAKKKKRNIDVLSVKMTFREGEENVPFKDVLNYMNGKKFRLGEKIFDLSLLSTGRENCILGLIVTTQDSDIPPKRNKRTGMYSSVQIDTRQEGFAYANIFLYDYGRNVFLYEINRNGCFPNQLKKFIISCWKEDENNILFDLNFPAIVRANEYERMLQMDWYKRIRIELFNPVELQRNITENSDSIYNNIVRHQVEAGVQTNANTVIIEQIALQKRLNPAGLSRSMIRGLTDVVRMIYRDGFRENVQTLEIEGYTYDSEEGRKCRTIDIIADSFNEFFEITEIRIHNDVQQRERKEGIESLYDKLLPEIRRLIGY</sequence>
<evidence type="ECO:0000313" key="1">
    <source>
        <dbReference type="EMBL" id="EFS98208.1"/>
    </source>
</evidence>
<dbReference type="RefSeq" id="WP_002671931.1">
    <property type="nucleotide sequence ID" value="NZ_GL573160.1"/>
</dbReference>
<dbReference type="HOGENOM" id="CLU_881913_0_0_10"/>
<protein>
    <submittedName>
        <fullName evidence="1">Uncharacterized protein</fullName>
    </submittedName>
</protein>
<reference evidence="1 2" key="1">
    <citation type="submission" date="2010-10" db="EMBL/GenBank/DDBJ databases">
        <authorList>
            <person name="Muzny D."/>
            <person name="Qin X."/>
            <person name="Deng J."/>
            <person name="Jiang H."/>
            <person name="Liu Y."/>
            <person name="Qu J."/>
            <person name="Song X.-Z."/>
            <person name="Zhang L."/>
            <person name="Thornton R."/>
            <person name="Coyle M."/>
            <person name="Francisco L."/>
            <person name="Jackson L."/>
            <person name="Javaid M."/>
            <person name="Korchina V."/>
            <person name="Kovar C."/>
            <person name="Mata R."/>
            <person name="Mathew T."/>
            <person name="Ngo R."/>
            <person name="Nguyen L."/>
            <person name="Nguyen N."/>
            <person name="Okwuonu G."/>
            <person name="Ongeri F."/>
            <person name="Pham C."/>
            <person name="Simmons D."/>
            <person name="Wilczek-Boney K."/>
            <person name="Hale W."/>
            <person name="Jakkamsetti A."/>
            <person name="Pham P."/>
            <person name="Ruth R."/>
            <person name="San Lucas F."/>
            <person name="Warren J."/>
            <person name="Zhang J."/>
            <person name="Zhao Z."/>
            <person name="Zhou C."/>
            <person name="Zhu D."/>
            <person name="Lee S."/>
            <person name="Bess C."/>
            <person name="Blankenburg K."/>
            <person name="Forbes L."/>
            <person name="Fu Q."/>
            <person name="Gubbala S."/>
            <person name="Hirani K."/>
            <person name="Jayaseelan J.C."/>
            <person name="Lara F."/>
            <person name="Munidasa M."/>
            <person name="Palculict T."/>
            <person name="Patil S."/>
            <person name="Pu L.-L."/>
            <person name="Saada N."/>
            <person name="Tang L."/>
            <person name="Weissenberger G."/>
            <person name="Zhu Y."/>
            <person name="Hemphill L."/>
            <person name="Shang Y."/>
            <person name="Youmans B."/>
            <person name="Ayvaz T."/>
            <person name="Ross M."/>
            <person name="Santibanez J."/>
            <person name="Aqrawi P."/>
            <person name="Gross S."/>
            <person name="Joshi V."/>
            <person name="Fowler G."/>
            <person name="Nazareth L."/>
            <person name="Reid J."/>
            <person name="Worley K."/>
            <person name="Petrosino J."/>
            <person name="Highlander S."/>
            <person name="Gibbs R."/>
        </authorList>
    </citation>
    <scope>NUCLEOTIDE SEQUENCE [LARGE SCALE GENOMIC DNA]</scope>
    <source>
        <strain evidence="1 2">F0287</strain>
    </source>
</reference>
<gene>
    <name evidence="1" type="ORF">HMPREF1977_0539</name>
</gene>
<organism evidence="1 2">
    <name type="scientific">Capnocytophaga ochracea F0287</name>
    <dbReference type="NCBI Taxonomy" id="873517"/>
    <lineage>
        <taxon>Bacteria</taxon>
        <taxon>Pseudomonadati</taxon>
        <taxon>Bacteroidota</taxon>
        <taxon>Flavobacteriia</taxon>
        <taxon>Flavobacteriales</taxon>
        <taxon>Flavobacteriaceae</taxon>
        <taxon>Capnocytophaga</taxon>
    </lineage>
</organism>
<proteinExistence type="predicted"/>
<accession>E4MQ79</accession>
<name>E4MQ79_CAPOC</name>